<name>A0A927M8Y4_9ACTN</name>
<keyword evidence="3" id="KW-1003">Cell membrane</keyword>
<keyword evidence="6" id="KW-1185">Reference proteome</keyword>
<evidence type="ECO:0000313" key="6">
    <source>
        <dbReference type="Proteomes" id="UP000649753"/>
    </source>
</evidence>
<dbReference type="PROSITE" id="PS51257">
    <property type="entry name" value="PROKAR_LIPOPROTEIN"/>
    <property type="match status" value="1"/>
</dbReference>
<dbReference type="GO" id="GO:0030313">
    <property type="term" value="C:cell envelope"/>
    <property type="evidence" value="ECO:0007669"/>
    <property type="project" value="UniProtKB-SubCell"/>
</dbReference>
<dbReference type="CDD" id="cd16334">
    <property type="entry name" value="LppX-like"/>
    <property type="match status" value="1"/>
</dbReference>
<comment type="subcellular location">
    <subcellularLocation>
        <location evidence="1">Cell envelope</location>
    </subcellularLocation>
</comment>
<dbReference type="InterPro" id="IPR029046">
    <property type="entry name" value="LolA/LolB/LppX"/>
</dbReference>
<organism evidence="5 6">
    <name type="scientific">Plantactinospora soyae</name>
    <dbReference type="NCBI Taxonomy" id="1544732"/>
    <lineage>
        <taxon>Bacteria</taxon>
        <taxon>Bacillati</taxon>
        <taxon>Actinomycetota</taxon>
        <taxon>Actinomycetes</taxon>
        <taxon>Micromonosporales</taxon>
        <taxon>Micromonosporaceae</taxon>
        <taxon>Plantactinospora</taxon>
    </lineage>
</organism>
<feature type="signal peptide" evidence="4">
    <location>
        <begin position="1"/>
        <end position="21"/>
    </location>
</feature>
<gene>
    <name evidence="5" type="ORF">H4W31_004484</name>
</gene>
<reference evidence="5" key="1">
    <citation type="submission" date="2020-10" db="EMBL/GenBank/DDBJ databases">
        <title>Sequencing the genomes of 1000 actinobacteria strains.</title>
        <authorList>
            <person name="Klenk H.-P."/>
        </authorList>
    </citation>
    <scope>NUCLEOTIDE SEQUENCE</scope>
    <source>
        <strain evidence="5">DSM 46832</strain>
    </source>
</reference>
<proteinExistence type="inferred from homology"/>
<dbReference type="AlphaFoldDB" id="A0A927M8Y4"/>
<dbReference type="Proteomes" id="UP000649753">
    <property type="component" value="Unassembled WGS sequence"/>
</dbReference>
<comment type="similarity">
    <text evidence="2">Belongs to the LppX/LprAFG lipoprotein family.</text>
</comment>
<dbReference type="Pfam" id="PF07161">
    <property type="entry name" value="LppX_LprAFG"/>
    <property type="match status" value="1"/>
</dbReference>
<sequence>MRRPFALAGVLSLLLAVTVGCTDRGADGDPADGAGNSTSLPEAAGLLRSAATELATVKTARFAIATEGAAESLGISAAEGVITATGEAQGSARIEQSGLPLELQFVVKGDTLHVNGLTGGWQKLPLSTAAAIYDPTALLSPDRGVANLVSKSSGTTEGRETVDGVPTYRIKGTLPGSALGTLVPGVSEDVTGTLWIGVDRPLLHRAQFPVPGQTGTVTVTFSEYDVPVTIRVP</sequence>
<evidence type="ECO:0000313" key="5">
    <source>
        <dbReference type="EMBL" id="MBE1488846.1"/>
    </source>
</evidence>
<comment type="caution">
    <text evidence="5">The sequence shown here is derived from an EMBL/GenBank/DDBJ whole genome shotgun (WGS) entry which is preliminary data.</text>
</comment>
<keyword evidence="5" id="KW-0449">Lipoprotein</keyword>
<evidence type="ECO:0000256" key="3">
    <source>
        <dbReference type="ARBA" id="ARBA00022475"/>
    </source>
</evidence>
<dbReference type="RefSeq" id="WP_192768421.1">
    <property type="nucleotide sequence ID" value="NZ_JADBEB010000001.1"/>
</dbReference>
<dbReference type="Gene3D" id="2.50.20.20">
    <property type="match status" value="1"/>
</dbReference>
<keyword evidence="4" id="KW-0732">Signal</keyword>
<dbReference type="InterPro" id="IPR009830">
    <property type="entry name" value="LppX/LprAFG"/>
</dbReference>
<dbReference type="SUPFAM" id="SSF89392">
    <property type="entry name" value="Prokaryotic lipoproteins and lipoprotein localization factors"/>
    <property type="match status" value="1"/>
</dbReference>
<evidence type="ECO:0000256" key="4">
    <source>
        <dbReference type="SAM" id="SignalP"/>
    </source>
</evidence>
<feature type="chain" id="PRO_5039017805" evidence="4">
    <location>
        <begin position="22"/>
        <end position="233"/>
    </location>
</feature>
<keyword evidence="3" id="KW-0472">Membrane</keyword>
<evidence type="ECO:0000256" key="2">
    <source>
        <dbReference type="ARBA" id="ARBA00009194"/>
    </source>
</evidence>
<dbReference type="EMBL" id="JADBEB010000001">
    <property type="protein sequence ID" value="MBE1488846.1"/>
    <property type="molecule type" value="Genomic_DNA"/>
</dbReference>
<accession>A0A927M8Y4</accession>
<protein>
    <submittedName>
        <fullName evidence="5">Lipoprotein LprG</fullName>
    </submittedName>
</protein>
<evidence type="ECO:0000256" key="1">
    <source>
        <dbReference type="ARBA" id="ARBA00004196"/>
    </source>
</evidence>